<dbReference type="AlphaFoldDB" id="A0A4U7N5G2"/>
<dbReference type="GO" id="GO:0009252">
    <property type="term" value="P:peptidoglycan biosynthetic process"/>
    <property type="evidence" value="ECO:0007669"/>
    <property type="project" value="UniProtKB-UniPathway"/>
</dbReference>
<dbReference type="GO" id="GO:0071555">
    <property type="term" value="P:cell wall organization"/>
    <property type="evidence" value="ECO:0007669"/>
    <property type="project" value="UniProtKB-KW"/>
</dbReference>
<dbReference type="CDD" id="cd16913">
    <property type="entry name" value="YkuD_like"/>
    <property type="match status" value="1"/>
</dbReference>
<dbReference type="Gene3D" id="2.40.440.10">
    <property type="entry name" value="L,D-transpeptidase catalytic domain-like"/>
    <property type="match status" value="1"/>
</dbReference>
<dbReference type="SUPFAM" id="SSF141523">
    <property type="entry name" value="L,D-transpeptidase catalytic domain-like"/>
    <property type="match status" value="1"/>
</dbReference>
<evidence type="ECO:0000256" key="4">
    <source>
        <dbReference type="ARBA" id="ARBA00022960"/>
    </source>
</evidence>
<evidence type="ECO:0000259" key="9">
    <source>
        <dbReference type="Pfam" id="PF20142"/>
    </source>
</evidence>
<dbReference type="Gene3D" id="1.10.101.10">
    <property type="entry name" value="PGBD-like superfamily/PGBD"/>
    <property type="match status" value="1"/>
</dbReference>
<feature type="domain" description="Peptidoglycan binding-like" evidence="7">
    <location>
        <begin position="240"/>
        <end position="272"/>
    </location>
</feature>
<dbReference type="SUPFAM" id="SSF47090">
    <property type="entry name" value="PGBD-like"/>
    <property type="match status" value="1"/>
</dbReference>
<keyword evidence="5" id="KW-0573">Peptidoglycan synthesis</keyword>
<dbReference type="PANTHER" id="PTHR41533">
    <property type="entry name" value="L,D-TRANSPEPTIDASE HI_1667-RELATED"/>
    <property type="match status" value="1"/>
</dbReference>
<dbReference type="InterPro" id="IPR005490">
    <property type="entry name" value="LD_TPept_cat_dom"/>
</dbReference>
<comment type="similarity">
    <text evidence="2">Belongs to the YkuD family.</text>
</comment>
<dbReference type="InterPro" id="IPR036366">
    <property type="entry name" value="PGBDSf"/>
</dbReference>
<keyword evidence="11" id="KW-1185">Reference proteome</keyword>
<dbReference type="GO" id="GO:0016740">
    <property type="term" value="F:transferase activity"/>
    <property type="evidence" value="ECO:0007669"/>
    <property type="project" value="UniProtKB-KW"/>
</dbReference>
<feature type="domain" description="L,D-TPase catalytic" evidence="8">
    <location>
        <begin position="300"/>
        <end position="463"/>
    </location>
</feature>
<dbReference type="InterPro" id="IPR045380">
    <property type="entry name" value="LD_TPept_scaffold_dom"/>
</dbReference>
<comment type="caution">
    <text evidence="10">The sequence shown here is derived from an EMBL/GenBank/DDBJ whole genome shotgun (WGS) entry which is preliminary data.</text>
</comment>
<dbReference type="InterPro" id="IPR002477">
    <property type="entry name" value="Peptidoglycan-bd-like"/>
</dbReference>
<feature type="domain" description="L,D-transpeptidase scaffold" evidence="9">
    <location>
        <begin position="41"/>
        <end position="178"/>
    </location>
</feature>
<gene>
    <name evidence="10" type="ORF">FAP39_09225</name>
</gene>
<dbReference type="EMBL" id="SULI01000009">
    <property type="protein sequence ID" value="TKZ20813.1"/>
    <property type="molecule type" value="Genomic_DNA"/>
</dbReference>
<evidence type="ECO:0000256" key="1">
    <source>
        <dbReference type="ARBA" id="ARBA00004752"/>
    </source>
</evidence>
<evidence type="ECO:0000313" key="10">
    <source>
        <dbReference type="EMBL" id="TKZ20813.1"/>
    </source>
</evidence>
<dbReference type="UniPathway" id="UPA00219"/>
<dbReference type="OrthoDB" id="9778545at2"/>
<evidence type="ECO:0000256" key="6">
    <source>
        <dbReference type="ARBA" id="ARBA00023316"/>
    </source>
</evidence>
<name>A0A4U7N5G2_9RHOB</name>
<dbReference type="Pfam" id="PF03734">
    <property type="entry name" value="YkuD"/>
    <property type="match status" value="1"/>
</dbReference>
<dbReference type="Proteomes" id="UP000306575">
    <property type="component" value="Unassembled WGS sequence"/>
</dbReference>
<comment type="pathway">
    <text evidence="1">Cell wall biogenesis; peptidoglycan biosynthesis.</text>
</comment>
<keyword evidence="6" id="KW-0961">Cell wall biogenesis/degradation</keyword>
<accession>A0A4U7N5G2</accession>
<dbReference type="Pfam" id="PF01471">
    <property type="entry name" value="PG_binding_1"/>
    <property type="match status" value="1"/>
</dbReference>
<dbReference type="PANTHER" id="PTHR41533:SF2">
    <property type="entry name" value="BLR7131 PROTEIN"/>
    <property type="match status" value="1"/>
</dbReference>
<reference evidence="10 11" key="1">
    <citation type="submission" date="2019-04" db="EMBL/GenBank/DDBJ databases">
        <title>Genome sequence of Pelagicola litoralis CL-ES2.</title>
        <authorList>
            <person name="Cao J."/>
        </authorList>
    </citation>
    <scope>NUCLEOTIDE SEQUENCE [LARGE SCALE GENOMIC DNA]</scope>
    <source>
        <strain evidence="10 11">CL-ES2</strain>
    </source>
</reference>
<proteinExistence type="inferred from homology"/>
<keyword evidence="4" id="KW-0133">Cell shape</keyword>
<evidence type="ECO:0000256" key="5">
    <source>
        <dbReference type="ARBA" id="ARBA00022984"/>
    </source>
</evidence>
<evidence type="ECO:0000259" key="7">
    <source>
        <dbReference type="Pfam" id="PF01471"/>
    </source>
</evidence>
<keyword evidence="3" id="KW-0808">Transferase</keyword>
<organism evidence="10 11">
    <name type="scientific">Shimia litoralis</name>
    <dbReference type="NCBI Taxonomy" id="420403"/>
    <lineage>
        <taxon>Bacteria</taxon>
        <taxon>Pseudomonadati</taxon>
        <taxon>Pseudomonadota</taxon>
        <taxon>Alphaproteobacteria</taxon>
        <taxon>Rhodobacterales</taxon>
        <taxon>Roseobacteraceae</taxon>
    </lineage>
</organism>
<evidence type="ECO:0000313" key="11">
    <source>
        <dbReference type="Proteomes" id="UP000306575"/>
    </source>
</evidence>
<dbReference type="Pfam" id="PF20142">
    <property type="entry name" value="Scaffold"/>
    <property type="match status" value="1"/>
</dbReference>
<dbReference type="InterPro" id="IPR052905">
    <property type="entry name" value="LD-transpeptidase_YkuD-like"/>
</dbReference>
<evidence type="ECO:0000256" key="2">
    <source>
        <dbReference type="ARBA" id="ARBA00005992"/>
    </source>
</evidence>
<dbReference type="GO" id="GO:0008360">
    <property type="term" value="P:regulation of cell shape"/>
    <property type="evidence" value="ECO:0007669"/>
    <property type="project" value="UniProtKB-KW"/>
</dbReference>
<dbReference type="InterPro" id="IPR038063">
    <property type="entry name" value="Transpep_catalytic_dom"/>
</dbReference>
<dbReference type="InterPro" id="IPR036365">
    <property type="entry name" value="PGBD-like_sf"/>
</dbReference>
<evidence type="ECO:0000256" key="3">
    <source>
        <dbReference type="ARBA" id="ARBA00022679"/>
    </source>
</evidence>
<dbReference type="GO" id="GO:0004180">
    <property type="term" value="F:carboxypeptidase activity"/>
    <property type="evidence" value="ECO:0007669"/>
    <property type="project" value="UniProtKB-ARBA"/>
</dbReference>
<evidence type="ECO:0000259" key="8">
    <source>
        <dbReference type="Pfam" id="PF03734"/>
    </source>
</evidence>
<sequence length="526" mass="58577">MTISSASWAGPVEQQIQAQIQAFAEGDTSGSSVSLDADVFVPRFYQQRAYQAAWFGTAAGQDLVQEIHRGVSHGFLPSDFHLDILTDLQATAQRTGNAADIAAFEVVASDAAAKLLTYSIFGKVDPAKLDDDWNFERPVLKQDPAGVLNSYLAGDGFSALMGRILIDQPQYDQLVTALAAYREVAANGGWPHVVDREVLKPGMISEVVVALRYRLAAEHALNEGQILPNAPESGEDPAWVYDTGLVRDVKAFQARHGLEADGVIGPKSYQALNRTAQERVDQIRLSLERARWLMRDLDGDYVLVNIAGGRTYLVKEDGSTWITRSVTGSQYRKTPVFRDAIQYMEFNPTWTVPHSIFVKDKLAVIRKDPKYLERNNYVVRGADGKLVSPSQVNWSADNPGVTLVQQPGPTNALGLVKFMFPNKYAVYLHDTNNRDLFQRNERNLSSGCVRIEYPFEFASLLMEADTSWNEAKMQDILASKQTTRVTLPAPVPVLLTYWTAWLEDGAVQFREDIYARDTPILKALNR</sequence>
<protein>
    <submittedName>
        <fullName evidence="10">Peptidoglycan-binding protein</fullName>
    </submittedName>
</protein>